<organism evidence="1 2">
    <name type="scientific">Myxococcus xanthus</name>
    <dbReference type="NCBI Taxonomy" id="34"/>
    <lineage>
        <taxon>Bacteria</taxon>
        <taxon>Pseudomonadati</taxon>
        <taxon>Myxococcota</taxon>
        <taxon>Myxococcia</taxon>
        <taxon>Myxococcales</taxon>
        <taxon>Cystobacterineae</taxon>
        <taxon>Myxococcaceae</taxon>
        <taxon>Myxococcus</taxon>
    </lineage>
</organism>
<protein>
    <recommendedName>
        <fullName evidence="3">Peptidase M11 gametolysin domain-containing protein</fullName>
    </recommendedName>
</protein>
<evidence type="ECO:0008006" key="3">
    <source>
        <dbReference type="Google" id="ProtNLM"/>
    </source>
</evidence>
<reference evidence="1 2" key="1">
    <citation type="journal article" date="2019" name="Science">
        <title>Social genes are selection hotspots in kin groups of a soil microbe.</title>
        <authorList>
            <person name="Wielgoss S."/>
            <person name="Wolfensberger R."/>
            <person name="Sun L."/>
            <person name="Fiegna F."/>
            <person name="Velicer G.J."/>
        </authorList>
    </citation>
    <scope>NUCLEOTIDE SEQUENCE [LARGE SCALE GENOMIC DNA]</scope>
    <source>
        <strain evidence="1 2">MC3.5.9c15</strain>
    </source>
</reference>
<evidence type="ECO:0000313" key="2">
    <source>
        <dbReference type="Proteomes" id="UP000320179"/>
    </source>
</evidence>
<accession>A0AAE6G7V3</accession>
<dbReference type="AlphaFoldDB" id="A0AAE6G7V3"/>
<dbReference type="Proteomes" id="UP000320179">
    <property type="component" value="Chromosome"/>
</dbReference>
<sequence length="465" mass="50232">MEDTCRFYEHPELDDGTFLDEVQSGNCTAANWPTLRAQLIGVNTPLVRMRENCDGASQVIQETEASGCHTLPETIGASYVDVPFGKTVTLHAGANCTGDSVFVASDTNLCETSFASGASANDNVRSFQIQGFAARPSPFDYDCAPNELTCVKNFNARVGDVNQAHSVKVVRVSLAGKTTPSWGSIQNALDVLQAKTSVMSRNRLHLGFIRQNVTVTRTACSAVKNDAALRAGHKASDFLTIFVLPKGVCPSSNAGSNRANLISTVPRDFIHEVGHVLGLAHSSVLNSATGKINSSGDASSYMSIFASDNYSLAQLHWLGWTKKEDLFKVNSALDNTGFTTVTLRPLDNNEDSTSPLPLGAVWEMPLSGKPDEKPQQLFISVPKRKTNGTNQIEGGTVFVHLAPICQNCTGMAMHTTQLARFGPRSTSEHRANALYIKPVSFESTRVQENGQTVEVFTSVTVQIRK</sequence>
<gene>
    <name evidence="1" type="ORF">BHS09_28020</name>
</gene>
<dbReference type="GO" id="GO:0008237">
    <property type="term" value="F:metallopeptidase activity"/>
    <property type="evidence" value="ECO:0007669"/>
    <property type="project" value="InterPro"/>
</dbReference>
<evidence type="ECO:0000313" key="1">
    <source>
        <dbReference type="EMBL" id="QDE72635.1"/>
    </source>
</evidence>
<dbReference type="Gene3D" id="3.40.390.10">
    <property type="entry name" value="Collagenase (Catalytic Domain)"/>
    <property type="match status" value="1"/>
</dbReference>
<dbReference type="SUPFAM" id="SSF55486">
    <property type="entry name" value="Metalloproteases ('zincins'), catalytic domain"/>
    <property type="match status" value="1"/>
</dbReference>
<name>A0AAE6G7V3_MYXXA</name>
<dbReference type="EMBL" id="CP017174">
    <property type="protein sequence ID" value="QDE72635.1"/>
    <property type="molecule type" value="Genomic_DNA"/>
</dbReference>
<dbReference type="InterPro" id="IPR024079">
    <property type="entry name" value="MetalloPept_cat_dom_sf"/>
</dbReference>
<proteinExistence type="predicted"/>